<reference evidence="2" key="1">
    <citation type="submission" date="2021-06" db="EMBL/GenBank/DDBJ databases">
        <authorList>
            <person name="Kallberg Y."/>
            <person name="Tangrot J."/>
            <person name="Rosling A."/>
        </authorList>
    </citation>
    <scope>NUCLEOTIDE SEQUENCE</scope>
    <source>
        <strain evidence="2">MT106</strain>
    </source>
</reference>
<sequence length="180" mass="20122">MASSSSGAPASTSLFETLTQTLGLSPNPKSKKSKNTIHQTPSNESTINTNNPKTDTTNKKLKKRHDPYELPNIATTSKQDKRITRSMTKPNKDQNVLDDTLMDDLISNPSEDETYHINTSKNDSLFIISDKSQFTININNKQTTSRSIDDEMHDIVDEIHDIVDNSDAQTSEHDDITQKS</sequence>
<feature type="non-terminal residue" evidence="2">
    <location>
        <position position="180"/>
    </location>
</feature>
<feature type="compositionally biased region" description="Low complexity" evidence="1">
    <location>
        <begin position="46"/>
        <end position="55"/>
    </location>
</feature>
<evidence type="ECO:0000313" key="2">
    <source>
        <dbReference type="EMBL" id="CAG8653105.1"/>
    </source>
</evidence>
<keyword evidence="3" id="KW-1185">Reference proteome</keyword>
<evidence type="ECO:0000313" key="3">
    <source>
        <dbReference type="Proteomes" id="UP000789831"/>
    </source>
</evidence>
<dbReference type="AlphaFoldDB" id="A0A9N9DYI2"/>
<comment type="caution">
    <text evidence="2">The sequence shown here is derived from an EMBL/GenBank/DDBJ whole genome shotgun (WGS) entry which is preliminary data.</text>
</comment>
<accession>A0A9N9DYI2</accession>
<feature type="compositionally biased region" description="Low complexity" evidence="1">
    <location>
        <begin position="1"/>
        <end position="13"/>
    </location>
</feature>
<feature type="compositionally biased region" description="Polar residues" evidence="1">
    <location>
        <begin position="14"/>
        <end position="24"/>
    </location>
</feature>
<name>A0A9N9DYI2_9GLOM</name>
<dbReference type="EMBL" id="CAJVPL010004980">
    <property type="protein sequence ID" value="CAG8653105.1"/>
    <property type="molecule type" value="Genomic_DNA"/>
</dbReference>
<organism evidence="2 3">
    <name type="scientific">Ambispora gerdemannii</name>
    <dbReference type="NCBI Taxonomy" id="144530"/>
    <lineage>
        <taxon>Eukaryota</taxon>
        <taxon>Fungi</taxon>
        <taxon>Fungi incertae sedis</taxon>
        <taxon>Mucoromycota</taxon>
        <taxon>Glomeromycotina</taxon>
        <taxon>Glomeromycetes</taxon>
        <taxon>Archaeosporales</taxon>
        <taxon>Ambisporaceae</taxon>
        <taxon>Ambispora</taxon>
    </lineage>
</organism>
<protein>
    <submittedName>
        <fullName evidence="2">1615_t:CDS:1</fullName>
    </submittedName>
</protein>
<proteinExistence type="predicted"/>
<feature type="region of interest" description="Disordered" evidence="1">
    <location>
        <begin position="1"/>
        <end position="61"/>
    </location>
</feature>
<dbReference type="Proteomes" id="UP000789831">
    <property type="component" value="Unassembled WGS sequence"/>
</dbReference>
<feature type="compositionally biased region" description="Polar residues" evidence="1">
    <location>
        <begin position="36"/>
        <end position="45"/>
    </location>
</feature>
<gene>
    <name evidence="2" type="ORF">AGERDE_LOCUS11482</name>
</gene>
<evidence type="ECO:0000256" key="1">
    <source>
        <dbReference type="SAM" id="MobiDB-lite"/>
    </source>
</evidence>